<sequence>MPTPPSITTRLLRLIVEHASISQSDLKVRSSLSMSAVSQATNKLLNKGIIRELGLRKVSMGRPKTLLGINPDFTCVIGVQLNTERNLIVMTDLAGTLIGEQQISIGKLTPKQLGDALAKFMKSTASHRNIGAIGLAISGVVDPDSGRCLRSFLLDWNNVDIASQLTERFSIPVFIENDANALALASVVFGQIGQSSSAILATFGQGIGAGIIINRQLYRGRHGNAGEIGNGLLGDGSERELESVASSRAILQYLLDHDPDIDKRNPPRTLQELELNPSPMAIETLTNAGHHLGVSLANLSIAFDPDIVYLTTEPQTVSRILFDQVLQSFQKYRLRVTPQVTPLHFLTESRMWAQGAAGFAVNRLLDMLASEIDNEKQAN</sequence>
<dbReference type="PANTHER" id="PTHR18964:SF173">
    <property type="entry name" value="GLUCOKINASE"/>
    <property type="match status" value="1"/>
</dbReference>
<dbReference type="AlphaFoldDB" id="A0A1M5A0S2"/>
<keyword evidence="1" id="KW-0418">Kinase</keyword>
<dbReference type="SUPFAM" id="SSF53067">
    <property type="entry name" value="Actin-like ATPase domain"/>
    <property type="match status" value="1"/>
</dbReference>
<evidence type="ECO:0000313" key="2">
    <source>
        <dbReference type="Proteomes" id="UP000184159"/>
    </source>
</evidence>
<keyword evidence="1" id="KW-0808">Transferase</keyword>
<dbReference type="Proteomes" id="UP000184159">
    <property type="component" value="Unassembled WGS sequence"/>
</dbReference>
<dbReference type="RefSeq" id="WP_072958102.1">
    <property type="nucleotide sequence ID" value="NZ_FQUH01000007.1"/>
</dbReference>
<proteinExistence type="predicted"/>
<dbReference type="InterPro" id="IPR036390">
    <property type="entry name" value="WH_DNA-bd_sf"/>
</dbReference>
<dbReference type="SUPFAM" id="SSF46785">
    <property type="entry name" value="Winged helix' DNA-binding domain"/>
    <property type="match status" value="1"/>
</dbReference>
<dbReference type="EMBL" id="FQUH01000007">
    <property type="protein sequence ID" value="SHF23486.1"/>
    <property type="molecule type" value="Genomic_DNA"/>
</dbReference>
<dbReference type="PANTHER" id="PTHR18964">
    <property type="entry name" value="ROK (REPRESSOR, ORF, KINASE) FAMILY"/>
    <property type="match status" value="1"/>
</dbReference>
<dbReference type="GO" id="GO:0016301">
    <property type="term" value="F:kinase activity"/>
    <property type="evidence" value="ECO:0007669"/>
    <property type="project" value="UniProtKB-KW"/>
</dbReference>
<dbReference type="Pfam" id="PF00480">
    <property type="entry name" value="ROK"/>
    <property type="match status" value="1"/>
</dbReference>
<dbReference type="InterPro" id="IPR043129">
    <property type="entry name" value="ATPase_NBD"/>
</dbReference>
<name>A0A1M5A0S2_VIBGA</name>
<reference evidence="2" key="1">
    <citation type="submission" date="2016-11" db="EMBL/GenBank/DDBJ databases">
        <authorList>
            <person name="Varghese N."/>
            <person name="Submissions S."/>
        </authorList>
    </citation>
    <scope>NUCLEOTIDE SEQUENCE [LARGE SCALE GENOMIC DNA]</scope>
    <source>
        <strain evidence="2">DSM 21264</strain>
    </source>
</reference>
<organism evidence="1 2">
    <name type="scientific">Vibrio gazogenes DSM 21264 = NBRC 103151</name>
    <dbReference type="NCBI Taxonomy" id="1123492"/>
    <lineage>
        <taxon>Bacteria</taxon>
        <taxon>Pseudomonadati</taxon>
        <taxon>Pseudomonadota</taxon>
        <taxon>Gammaproteobacteria</taxon>
        <taxon>Vibrionales</taxon>
        <taxon>Vibrionaceae</taxon>
        <taxon>Vibrio</taxon>
    </lineage>
</organism>
<dbReference type="Pfam" id="PF13412">
    <property type="entry name" value="HTH_24"/>
    <property type="match status" value="1"/>
</dbReference>
<evidence type="ECO:0000313" key="1">
    <source>
        <dbReference type="EMBL" id="SHF23486.1"/>
    </source>
</evidence>
<keyword evidence="2" id="KW-1185">Reference proteome</keyword>
<gene>
    <name evidence="1" type="ORF">SAMN02745781_01746</name>
</gene>
<accession>A0A1M5A0S2</accession>
<dbReference type="Gene3D" id="3.30.420.40">
    <property type="match status" value="2"/>
</dbReference>
<dbReference type="InterPro" id="IPR000600">
    <property type="entry name" value="ROK"/>
</dbReference>
<protein>
    <submittedName>
        <fullName evidence="1">Sugar kinase of the NBD/HSP70 family, may contain an N-terminal HTH domain</fullName>
    </submittedName>
</protein>
<dbReference type="InterPro" id="IPR036388">
    <property type="entry name" value="WH-like_DNA-bd_sf"/>
</dbReference>
<dbReference type="Gene3D" id="1.10.10.10">
    <property type="entry name" value="Winged helix-like DNA-binding domain superfamily/Winged helix DNA-binding domain"/>
    <property type="match status" value="1"/>
</dbReference>